<dbReference type="InterPro" id="IPR011051">
    <property type="entry name" value="RmlC_Cupin_sf"/>
</dbReference>
<dbReference type="OrthoDB" id="4762975at2"/>
<reference evidence="2 3" key="1">
    <citation type="submission" date="2016-10" db="EMBL/GenBank/DDBJ databases">
        <authorList>
            <person name="Varghese N."/>
            <person name="Submissions S."/>
        </authorList>
    </citation>
    <scope>NUCLEOTIDE SEQUENCE [LARGE SCALE GENOMIC DNA]</scope>
    <source>
        <strain evidence="2 3">DSM 18839</strain>
    </source>
</reference>
<feature type="domain" description="Cupin type-2" evidence="1">
    <location>
        <begin position="68"/>
        <end position="121"/>
    </location>
</feature>
<proteinExistence type="predicted"/>
<dbReference type="InterPro" id="IPR014710">
    <property type="entry name" value="RmlC-like_jellyroll"/>
</dbReference>
<evidence type="ECO:0000313" key="3">
    <source>
        <dbReference type="Proteomes" id="UP000198615"/>
    </source>
</evidence>
<comment type="caution">
    <text evidence="2">The sequence shown here is derived from an EMBL/GenBank/DDBJ whole genome shotgun (WGS) entry which is preliminary data.</text>
</comment>
<dbReference type="Proteomes" id="UP000198615">
    <property type="component" value="Unassembled WGS sequence"/>
</dbReference>
<dbReference type="CDD" id="cd06980">
    <property type="entry name" value="cupin_bxe_c0505"/>
    <property type="match status" value="1"/>
</dbReference>
<keyword evidence="3" id="KW-1185">Reference proteome</keyword>
<dbReference type="Pfam" id="PF07883">
    <property type="entry name" value="Cupin_2"/>
    <property type="match status" value="1"/>
</dbReference>
<dbReference type="EMBL" id="FNBW01000003">
    <property type="protein sequence ID" value="SDF45402.1"/>
    <property type="molecule type" value="Genomic_DNA"/>
</dbReference>
<organism evidence="2 3">
    <name type="scientific">Thalassobaculum litoreum DSM 18839</name>
    <dbReference type="NCBI Taxonomy" id="1123362"/>
    <lineage>
        <taxon>Bacteria</taxon>
        <taxon>Pseudomonadati</taxon>
        <taxon>Pseudomonadota</taxon>
        <taxon>Alphaproteobacteria</taxon>
        <taxon>Rhodospirillales</taxon>
        <taxon>Thalassobaculaceae</taxon>
        <taxon>Thalassobaculum</taxon>
    </lineage>
</organism>
<name>A0A8G2BI80_9PROT</name>
<protein>
    <submittedName>
        <fullName evidence="2">Cupin domain-containing protein</fullName>
    </submittedName>
</protein>
<dbReference type="InterPro" id="IPR013096">
    <property type="entry name" value="Cupin_2"/>
</dbReference>
<sequence length="140" mass="15884">MTGSDKGDEFEPKGFGRGAFHVQHERDAAWEPGFRGFFDYRDLGMAEKTGGKFRAHIHRPNAPCPGRGDLHYHKVDFQMVYVLKGWARVEFEGQGEILMEPGTAMYQEPGIHHRVLEYSDDYTAMEILVPADPETVSVEP</sequence>
<accession>A0A8G2BI80</accession>
<dbReference type="AlphaFoldDB" id="A0A8G2BI80"/>
<dbReference type="Gene3D" id="2.60.120.10">
    <property type="entry name" value="Jelly Rolls"/>
    <property type="match status" value="1"/>
</dbReference>
<evidence type="ECO:0000259" key="1">
    <source>
        <dbReference type="Pfam" id="PF07883"/>
    </source>
</evidence>
<dbReference type="SUPFAM" id="SSF51182">
    <property type="entry name" value="RmlC-like cupins"/>
    <property type="match status" value="1"/>
</dbReference>
<gene>
    <name evidence="2" type="ORF">SAMN05660686_01418</name>
</gene>
<evidence type="ECO:0000313" key="2">
    <source>
        <dbReference type="EMBL" id="SDF45402.1"/>
    </source>
</evidence>
<dbReference type="RefSeq" id="WP_093149168.1">
    <property type="nucleotide sequence ID" value="NZ_FNBW01000003.1"/>
</dbReference>